<feature type="compositionally biased region" description="Basic and acidic residues" evidence="5">
    <location>
        <begin position="1"/>
        <end position="12"/>
    </location>
</feature>
<dbReference type="PANTHER" id="PTHR31679:SF2">
    <property type="entry name" value="PEROXISOMAL MEMBRANE PROTEIN PEX30-RELATED"/>
    <property type="match status" value="1"/>
</dbReference>
<feature type="transmembrane region" description="Helical" evidence="6">
    <location>
        <begin position="343"/>
        <end position="362"/>
    </location>
</feature>
<feature type="region of interest" description="Disordered" evidence="5">
    <location>
        <begin position="598"/>
        <end position="677"/>
    </location>
</feature>
<comment type="caution">
    <text evidence="9">The sequence shown here is derived from an EMBL/GenBank/DDBJ whole genome shotgun (WGS) entry which is preliminary data.</text>
</comment>
<dbReference type="GO" id="GO:0007031">
    <property type="term" value="P:peroxisome organization"/>
    <property type="evidence" value="ECO:0007669"/>
    <property type="project" value="UniProtKB-ARBA"/>
</dbReference>
<evidence type="ECO:0000313" key="10">
    <source>
        <dbReference type="Proteomes" id="UP001378960"/>
    </source>
</evidence>
<dbReference type="InterPro" id="IPR006614">
    <property type="entry name" value="Peroxin/Ferlin"/>
</dbReference>
<name>A0AAV5R1D4_PICKL</name>
<evidence type="ECO:0000259" key="8">
    <source>
        <dbReference type="SMART" id="SM00694"/>
    </source>
</evidence>
<sequence length="677" mass="76045">MSKENIEGESSKDSISTSITSNSPTSPQSDRRSSISHIVDALSPNAVVISPTNTTVTSSTISSPEQSELTSTLHNLESSDLKTTVNENINKTNDNNNDNKEDKPNLNEETKLINEQLNPIVSIKSQPGVNFIPTDEFQASFTGVTNKNTDPVSMVLPDTTEKSDPHLKSDRNLSSSGSNVINGIGVALGMFNDTNSTANTNNDTNEKNHLKNNLVKSSPLLSSTPPTVSKSLIRSYPFLILVLKVLNILTWNDDSKHLSIFLVLLTTFSILYYKPLIIYLGHLLPVFSLWVYSECKTYIKEQQQDFSTLDDIIQTITLISQRADILVSPIVELDLTAGDLKRLLFTTVFLSPIYVVISFFILPPNKMLLSLSFLVLTYHSKWSKITRGLLWKSRSFRLLCFYLTGLDFENSGLNKTSTLFNLNKKLSSRFGKSNNSNSPNSNNSNNSKSSVCFTYVIYENQRRWLGVGWTPNLLSYERTPWTDEFLNESEPIDSFELPVLPLSIDLQDNEEESVNTKGMVWRWVDKTWRLDLTNDGAIQLPSTKPRTTANPKADSGWIYYDNTWKNPSTEDGFAKYTRRRRWIRTAELVYVGKERNNAPFKLDSKGKPSKINNETSVQSTKSTGKSVNFADSSDKDNDVNESDSNISIESKTRKGGLKKSDSGEVKKRKSLRFEETV</sequence>
<evidence type="ECO:0000256" key="6">
    <source>
        <dbReference type="SAM" id="Phobius"/>
    </source>
</evidence>
<organism evidence="9 10">
    <name type="scientific">Pichia kluyveri</name>
    <name type="common">Yeast</name>
    <dbReference type="NCBI Taxonomy" id="36015"/>
    <lineage>
        <taxon>Eukaryota</taxon>
        <taxon>Fungi</taxon>
        <taxon>Dikarya</taxon>
        <taxon>Ascomycota</taxon>
        <taxon>Saccharomycotina</taxon>
        <taxon>Pichiomycetes</taxon>
        <taxon>Pichiales</taxon>
        <taxon>Pichiaceae</taxon>
        <taxon>Pichia</taxon>
    </lineage>
</organism>
<feature type="region of interest" description="Disordered" evidence="5">
    <location>
        <begin position="1"/>
        <end position="38"/>
    </location>
</feature>
<feature type="compositionally biased region" description="Polar residues" evidence="5">
    <location>
        <begin position="142"/>
        <end position="151"/>
    </location>
</feature>
<evidence type="ECO:0000256" key="3">
    <source>
        <dbReference type="ARBA" id="ARBA00022989"/>
    </source>
</evidence>
<evidence type="ECO:0000256" key="4">
    <source>
        <dbReference type="ARBA" id="ARBA00023136"/>
    </source>
</evidence>
<feature type="compositionally biased region" description="Polar residues" evidence="5">
    <location>
        <begin position="610"/>
        <end position="631"/>
    </location>
</feature>
<dbReference type="GO" id="GO:0012505">
    <property type="term" value="C:endomembrane system"/>
    <property type="evidence" value="ECO:0007669"/>
    <property type="project" value="UniProtKB-SubCell"/>
</dbReference>
<feature type="compositionally biased region" description="Basic and acidic residues" evidence="5">
    <location>
        <begin position="658"/>
        <end position="677"/>
    </location>
</feature>
<feature type="domain" description="Peroxin/Ferlin" evidence="8">
    <location>
        <begin position="556"/>
        <end position="589"/>
    </location>
</feature>
<dbReference type="PANTHER" id="PTHR31679">
    <property type="entry name" value="PEROXISOMAL MEMBRANE PROTEIN PEX30-RELATED"/>
    <property type="match status" value="1"/>
</dbReference>
<dbReference type="GO" id="GO:0005778">
    <property type="term" value="C:peroxisomal membrane"/>
    <property type="evidence" value="ECO:0007669"/>
    <property type="project" value="TreeGrafter"/>
</dbReference>
<keyword evidence="3 6" id="KW-1133">Transmembrane helix</keyword>
<evidence type="ECO:0000256" key="2">
    <source>
        <dbReference type="ARBA" id="ARBA00022692"/>
    </source>
</evidence>
<dbReference type="AlphaFoldDB" id="A0AAV5R1D4"/>
<dbReference type="Pfam" id="PF06398">
    <property type="entry name" value="Pex24p"/>
    <property type="match status" value="1"/>
</dbReference>
<protein>
    <submittedName>
        <fullName evidence="9">Peroxisome biogenesis protein</fullName>
    </submittedName>
</protein>
<feature type="region of interest" description="Disordered" evidence="5">
    <location>
        <begin position="142"/>
        <end position="174"/>
    </location>
</feature>
<evidence type="ECO:0000313" key="9">
    <source>
        <dbReference type="EMBL" id="GMM44862.1"/>
    </source>
</evidence>
<evidence type="ECO:0000259" key="7">
    <source>
        <dbReference type="SMART" id="SM00693"/>
    </source>
</evidence>
<reference evidence="9 10" key="1">
    <citation type="journal article" date="2023" name="Elife">
        <title>Identification of key yeast species and microbe-microbe interactions impacting larval growth of Drosophila in the wild.</title>
        <authorList>
            <person name="Mure A."/>
            <person name="Sugiura Y."/>
            <person name="Maeda R."/>
            <person name="Honda K."/>
            <person name="Sakurai N."/>
            <person name="Takahashi Y."/>
            <person name="Watada M."/>
            <person name="Katoh T."/>
            <person name="Gotoh A."/>
            <person name="Gotoh Y."/>
            <person name="Taniguchi I."/>
            <person name="Nakamura K."/>
            <person name="Hayashi T."/>
            <person name="Katayama T."/>
            <person name="Uemura T."/>
            <person name="Hattori Y."/>
        </authorList>
    </citation>
    <scope>NUCLEOTIDE SEQUENCE [LARGE SCALE GENOMIC DNA]</scope>
    <source>
        <strain evidence="9 10">PK-24</strain>
    </source>
</reference>
<feature type="domain" description="Peroxin/Ferlin" evidence="7">
    <location>
        <begin position="450"/>
        <end position="531"/>
    </location>
</feature>
<gene>
    <name evidence="9" type="ORF">DAPK24_014370</name>
</gene>
<dbReference type="InterPro" id="IPR010482">
    <property type="entry name" value="TECPR1-like_DysF"/>
</dbReference>
<dbReference type="SMART" id="SM00693">
    <property type="entry name" value="DysFN"/>
    <property type="match status" value="1"/>
</dbReference>
<dbReference type="Proteomes" id="UP001378960">
    <property type="component" value="Unassembled WGS sequence"/>
</dbReference>
<evidence type="ECO:0000256" key="1">
    <source>
        <dbReference type="ARBA" id="ARBA00004127"/>
    </source>
</evidence>
<dbReference type="SMART" id="SM00694">
    <property type="entry name" value="DysFC"/>
    <property type="match status" value="1"/>
</dbReference>
<accession>A0AAV5R1D4</accession>
<keyword evidence="4 6" id="KW-0472">Membrane</keyword>
<keyword evidence="10" id="KW-1185">Reference proteome</keyword>
<comment type="subcellular location">
    <subcellularLocation>
        <location evidence="1">Endomembrane system</location>
        <topology evidence="1">Multi-pass membrane protein</topology>
    </subcellularLocation>
</comment>
<dbReference type="InterPro" id="IPR052646">
    <property type="entry name" value="Peroxisomal_PEX28-32"/>
</dbReference>
<keyword evidence="2 6" id="KW-0812">Transmembrane</keyword>
<dbReference type="EMBL" id="BTGB01000001">
    <property type="protein sequence ID" value="GMM44862.1"/>
    <property type="molecule type" value="Genomic_DNA"/>
</dbReference>
<evidence type="ECO:0000256" key="5">
    <source>
        <dbReference type="SAM" id="MobiDB-lite"/>
    </source>
</evidence>
<proteinExistence type="predicted"/>
<feature type="compositionally biased region" description="Basic and acidic residues" evidence="5">
    <location>
        <begin position="159"/>
        <end position="171"/>
    </location>
</feature>
<feature type="compositionally biased region" description="Low complexity" evidence="5">
    <location>
        <begin position="13"/>
        <end position="28"/>
    </location>
</feature>